<feature type="compositionally biased region" description="Basic and acidic residues" evidence="8">
    <location>
        <begin position="77"/>
        <end position="97"/>
    </location>
</feature>
<feature type="region of interest" description="Disordered" evidence="8">
    <location>
        <begin position="69"/>
        <end position="98"/>
    </location>
</feature>
<dbReference type="Pfam" id="PF15004">
    <property type="entry name" value="MYEOV2"/>
    <property type="match status" value="1"/>
</dbReference>
<evidence type="ECO:0000256" key="1">
    <source>
        <dbReference type="ARBA" id="ARBA00004123"/>
    </source>
</evidence>
<comment type="similarity">
    <text evidence="4">Belongs to the HPF1 family.</text>
</comment>
<feature type="compositionally biased region" description="Polar residues" evidence="8">
    <location>
        <begin position="27"/>
        <end position="36"/>
    </location>
</feature>
<proteinExistence type="inferred from homology"/>
<evidence type="ECO:0000256" key="8">
    <source>
        <dbReference type="SAM" id="MobiDB-lite"/>
    </source>
</evidence>
<dbReference type="PANTHER" id="PTHR13386">
    <property type="entry name" value="HISTONE PARYLATION FACTOR 1"/>
    <property type="match status" value="1"/>
</dbReference>
<evidence type="ECO:0000256" key="3">
    <source>
        <dbReference type="ARBA" id="ARBA00009162"/>
    </source>
</evidence>
<dbReference type="VEuPathDB" id="VectorBase:AATE000196"/>
<dbReference type="GO" id="GO:0006974">
    <property type="term" value="P:DNA damage response"/>
    <property type="evidence" value="ECO:0007669"/>
    <property type="project" value="InterPro"/>
</dbReference>
<dbReference type="GO" id="GO:0005694">
    <property type="term" value="C:chromosome"/>
    <property type="evidence" value="ECO:0007669"/>
    <property type="project" value="UniProtKB-SubCell"/>
</dbReference>
<evidence type="ECO:0000256" key="4">
    <source>
        <dbReference type="ARBA" id="ARBA00010803"/>
    </source>
</evidence>
<evidence type="ECO:0000313" key="10">
    <source>
        <dbReference type="EnsemblMetazoa" id="AATE000196-PA.1"/>
    </source>
</evidence>
<reference evidence="10" key="1">
    <citation type="submission" date="2022-08" db="UniProtKB">
        <authorList>
            <consortium name="EnsemblMetazoa"/>
        </authorList>
    </citation>
    <scope>IDENTIFICATION</scope>
    <source>
        <strain evidence="10">EBRO</strain>
    </source>
</reference>
<evidence type="ECO:0000256" key="2">
    <source>
        <dbReference type="ARBA" id="ARBA00004286"/>
    </source>
</evidence>
<evidence type="ECO:0000256" key="5">
    <source>
        <dbReference type="ARBA" id="ARBA00022454"/>
    </source>
</evidence>
<evidence type="ECO:0000256" key="6">
    <source>
        <dbReference type="ARBA" id="ARBA00022790"/>
    </source>
</evidence>
<dbReference type="STRING" id="41427.A0A182IJ92"/>
<dbReference type="Pfam" id="PF10283">
    <property type="entry name" value="zf-CCHH"/>
    <property type="match status" value="1"/>
</dbReference>
<dbReference type="GO" id="GO:0008180">
    <property type="term" value="C:COP9 signalosome"/>
    <property type="evidence" value="ECO:0007669"/>
    <property type="project" value="UniProtKB-KW"/>
</dbReference>
<keyword evidence="6" id="KW-0736">Signalosome</keyword>
<feature type="domain" description="PBZ-type" evidence="9">
    <location>
        <begin position="3"/>
        <end position="27"/>
    </location>
</feature>
<comment type="subcellular location">
    <subcellularLocation>
        <location evidence="2">Chromosome</location>
    </subcellularLocation>
    <subcellularLocation>
        <location evidence="1">Nucleus</location>
    </subcellularLocation>
</comment>
<dbReference type="InterPro" id="IPR019406">
    <property type="entry name" value="APLF_PBZ"/>
</dbReference>
<dbReference type="EnsemblMetazoa" id="AATE000196-RA">
    <property type="protein sequence ID" value="AATE000196-PA.1"/>
    <property type="gene ID" value="AATE000196"/>
</dbReference>
<keyword evidence="5" id="KW-0158">Chromosome</keyword>
<organism evidence="10">
    <name type="scientific">Anopheles atroparvus</name>
    <name type="common">European mosquito</name>
    <dbReference type="NCBI Taxonomy" id="41427"/>
    <lineage>
        <taxon>Eukaryota</taxon>
        <taxon>Metazoa</taxon>
        <taxon>Ecdysozoa</taxon>
        <taxon>Arthropoda</taxon>
        <taxon>Hexapoda</taxon>
        <taxon>Insecta</taxon>
        <taxon>Pterygota</taxon>
        <taxon>Neoptera</taxon>
        <taxon>Endopterygota</taxon>
        <taxon>Diptera</taxon>
        <taxon>Nematocera</taxon>
        <taxon>Culicoidea</taxon>
        <taxon>Culicidae</taxon>
        <taxon>Anophelinae</taxon>
        <taxon>Anopheles</taxon>
    </lineage>
</organism>
<dbReference type="PANTHER" id="PTHR13386:SF1">
    <property type="entry name" value="HISTONE PARYLATION FACTOR 1"/>
    <property type="match status" value="1"/>
</dbReference>
<dbReference type="InterPro" id="IPR029391">
    <property type="entry name" value="CSN9_metazoa"/>
</dbReference>
<dbReference type="GO" id="GO:0042393">
    <property type="term" value="F:histone binding"/>
    <property type="evidence" value="ECO:0007669"/>
    <property type="project" value="InterPro"/>
</dbReference>
<dbReference type="GO" id="GO:0072572">
    <property type="term" value="F:poly-ADP-D-ribose binding"/>
    <property type="evidence" value="ECO:0007669"/>
    <property type="project" value="TreeGrafter"/>
</dbReference>
<feature type="region of interest" description="Disordered" evidence="8">
    <location>
        <begin position="17"/>
        <end position="54"/>
    </location>
</feature>
<evidence type="ECO:0000259" key="9">
    <source>
        <dbReference type="Pfam" id="PF10283"/>
    </source>
</evidence>
<sequence>MNKPDCKYGADCYQQNPAHKEKYAHPSGTTTNASQSGEHHIKPPAEEGNSSFAHKRLWKGCTTAEQLEDLKRCRRPPTPEKDDNNAEEEDAKHEYHGMTRQRYRLPEVPMDVGMMSDLYDPQIEYSKRAEYKELCEDPTTFIKHKFLVSMPSCFDSLWEFCKEEAVKSNSSNPATVFESVGLRLVGPFDVLAGKFKNVKIHEPGDYLRHWKFYYDPPEFQTVLVKKGSGLHYGYWRDEPNNTDGLVACNDVNKGCEFKIIGENVFDAIIDFLEENVNVTPFNKKQINNVKKSVEEWTKAKGIPLKGNGKIKSRNKLIVCKTFHKAGLVVPFDRKKQLGYRPLLESDANLRKMLSKFKSIDYYKEKSKFQEAMRDLQAVITASNLAVDECDFGTALELALDLFCYGEKNLHEVMKPLFFTGYSMLKRPQYIAIIKVYQAIINIEGKQVTHENEMKPNVVADEMFPEGPGPFMDLEEAGGSTGLLMDLAANEKDVHADFFNDFEDLFDEDEEAQM</sequence>
<protein>
    <submittedName>
        <fullName evidence="10">Zf-CCHH domain-containing protein</fullName>
    </submittedName>
</protein>
<keyword evidence="7" id="KW-0539">Nucleus</keyword>
<dbReference type="Pfam" id="PF10228">
    <property type="entry name" value="HPF1"/>
    <property type="match status" value="1"/>
</dbReference>
<dbReference type="AlphaFoldDB" id="A0A182IJ92"/>
<name>A0A182IJ92_ANOAO</name>
<evidence type="ECO:0000256" key="7">
    <source>
        <dbReference type="ARBA" id="ARBA00023242"/>
    </source>
</evidence>
<accession>A0A182IJ92</accession>
<dbReference type="InterPro" id="IPR019361">
    <property type="entry name" value="HPF1"/>
</dbReference>
<comment type="similarity">
    <text evidence="3">Belongs to the CSN9 family.</text>
</comment>